<accession>A0ABX1E345</accession>
<dbReference type="RefSeq" id="WP_168030478.1">
    <property type="nucleotide sequence ID" value="NZ_JAAVNE010000015.1"/>
</dbReference>
<dbReference type="Proteomes" id="UP000787635">
    <property type="component" value="Unassembled WGS sequence"/>
</dbReference>
<organism evidence="3 4">
    <name type="scientific">Falsiroseomonas selenitidurans</name>
    <dbReference type="NCBI Taxonomy" id="2716335"/>
    <lineage>
        <taxon>Bacteria</taxon>
        <taxon>Pseudomonadati</taxon>
        <taxon>Pseudomonadota</taxon>
        <taxon>Alphaproteobacteria</taxon>
        <taxon>Acetobacterales</taxon>
        <taxon>Roseomonadaceae</taxon>
        <taxon>Falsiroseomonas</taxon>
    </lineage>
</organism>
<feature type="transmembrane region" description="Helical" evidence="1">
    <location>
        <begin position="86"/>
        <end position="111"/>
    </location>
</feature>
<feature type="transmembrane region" description="Helical" evidence="1">
    <location>
        <begin position="34"/>
        <end position="52"/>
    </location>
</feature>
<gene>
    <name evidence="3" type="ORF">HEQ75_11355</name>
</gene>
<feature type="domain" description="DUF1468" evidence="2">
    <location>
        <begin position="10"/>
        <end position="143"/>
    </location>
</feature>
<comment type="caution">
    <text evidence="3">The sequence shown here is derived from an EMBL/GenBank/DDBJ whole genome shotgun (WGS) entry which is preliminary data.</text>
</comment>
<proteinExistence type="predicted"/>
<keyword evidence="4" id="KW-1185">Reference proteome</keyword>
<protein>
    <recommendedName>
        <fullName evidence="2">DUF1468 domain-containing protein</fullName>
    </recommendedName>
</protein>
<feature type="transmembrane region" description="Helical" evidence="1">
    <location>
        <begin position="117"/>
        <end position="138"/>
    </location>
</feature>
<evidence type="ECO:0000313" key="4">
    <source>
        <dbReference type="Proteomes" id="UP000787635"/>
    </source>
</evidence>
<keyword evidence="1" id="KW-0812">Transmembrane</keyword>
<dbReference type="Pfam" id="PF07331">
    <property type="entry name" value="TctB"/>
    <property type="match status" value="1"/>
</dbReference>
<sequence length="158" mass="16597">MDRARWPGLAFGAFLLLILGHVAATGLRARGISGLFPAVVGGFGALLALLNLTQLALGRAPAPEGDAPRGAEAAWALGLSVGVPTLYALLLWLLGFWVASGAVLLALPWVLGYRRPFVILAIGAATLVLSDLVFVEVFDMRLPLGLVGEALRESWQAE</sequence>
<evidence type="ECO:0000259" key="2">
    <source>
        <dbReference type="Pfam" id="PF07331"/>
    </source>
</evidence>
<dbReference type="EMBL" id="JAAVNE010000015">
    <property type="protein sequence ID" value="NKC31458.1"/>
    <property type="molecule type" value="Genomic_DNA"/>
</dbReference>
<keyword evidence="1" id="KW-1133">Transmembrane helix</keyword>
<evidence type="ECO:0000313" key="3">
    <source>
        <dbReference type="EMBL" id="NKC31458.1"/>
    </source>
</evidence>
<name>A0ABX1E345_9PROT</name>
<keyword evidence="1" id="KW-0472">Membrane</keyword>
<reference evidence="3 4" key="1">
    <citation type="submission" date="2020-03" db="EMBL/GenBank/DDBJ databases">
        <title>Roseomonas selenitidurans sp. nov. isolated from urban soil.</title>
        <authorList>
            <person name="Liu H."/>
        </authorList>
    </citation>
    <scope>NUCLEOTIDE SEQUENCE [LARGE SCALE GENOMIC DNA]</scope>
    <source>
        <strain evidence="3 4">BU-1</strain>
    </source>
</reference>
<evidence type="ECO:0000256" key="1">
    <source>
        <dbReference type="SAM" id="Phobius"/>
    </source>
</evidence>
<dbReference type="InterPro" id="IPR009936">
    <property type="entry name" value="DUF1468"/>
</dbReference>